<dbReference type="Proteomes" id="UP000700815">
    <property type="component" value="Unassembled WGS sequence"/>
</dbReference>
<name>A0ABS6WFZ7_9BIFI</name>
<feature type="non-terminal residue" evidence="1">
    <location>
        <position position="99"/>
    </location>
</feature>
<keyword evidence="2" id="KW-1185">Reference proteome</keyword>
<evidence type="ECO:0000313" key="1">
    <source>
        <dbReference type="EMBL" id="MBW3092985.1"/>
    </source>
</evidence>
<proteinExistence type="predicted"/>
<sequence>MPAALQMIADRWMMESRRLVNWGSYEGYHEFRPSMDKNLPVTLLAGASESGKSTLVDAQVVGPVVVSRAGHAEQIRVVVAFGAPGVRRLVERRAGRVQE</sequence>
<protein>
    <submittedName>
        <fullName evidence="1">Uncharacterized protein</fullName>
    </submittedName>
</protein>
<dbReference type="EMBL" id="JAHBBH010000024">
    <property type="protein sequence ID" value="MBW3092985.1"/>
    <property type="molecule type" value="Genomic_DNA"/>
</dbReference>
<comment type="caution">
    <text evidence="1">The sequence shown here is derived from an EMBL/GenBank/DDBJ whole genome shotgun (WGS) entry which is preliminary data.</text>
</comment>
<gene>
    <name evidence="1" type="ORF">KIH79_08630</name>
</gene>
<organism evidence="1 2">
    <name type="scientific">Bifidobacterium miconis</name>
    <dbReference type="NCBI Taxonomy" id="2834435"/>
    <lineage>
        <taxon>Bacteria</taxon>
        <taxon>Bacillati</taxon>
        <taxon>Actinomycetota</taxon>
        <taxon>Actinomycetes</taxon>
        <taxon>Bifidobacteriales</taxon>
        <taxon>Bifidobacteriaceae</taxon>
        <taxon>Bifidobacterium</taxon>
    </lineage>
</organism>
<dbReference type="Pfam" id="PF13555">
    <property type="entry name" value="AAA_29"/>
    <property type="match status" value="1"/>
</dbReference>
<accession>A0ABS6WFZ7</accession>
<reference evidence="1 2" key="1">
    <citation type="submission" date="2021-05" db="EMBL/GenBank/DDBJ databases">
        <title>Phylogenetic classification of ten novel species belonging to the genus Bifidobacterium comprising B. colchicus sp. nov., B. abeli sp. nov., B. bicoloris sp. nov., B. guerezis sp. nov., B. rosaliae sp. nov., B. santillanensis sp. nov., B. argentati sp. nov., B. amazzoni sp. nov., B. pluviali sp. nov., and B. pinnaculum sp. nov.</title>
        <authorList>
            <person name="Lugli G.A."/>
            <person name="Ruiz Garcia L."/>
            <person name="Margolles A."/>
            <person name="Ventura M."/>
        </authorList>
    </citation>
    <scope>NUCLEOTIDE SEQUENCE [LARGE SCALE GENOMIC DNA]</scope>
    <source>
        <strain evidence="1 2">82T10</strain>
    </source>
</reference>
<evidence type="ECO:0000313" key="2">
    <source>
        <dbReference type="Proteomes" id="UP000700815"/>
    </source>
</evidence>
<dbReference type="RefSeq" id="WP_219059014.1">
    <property type="nucleotide sequence ID" value="NZ_JAHBBH010000024.1"/>
</dbReference>